<dbReference type="FunFam" id="2.10.25.10:FF:000305">
    <property type="entry name" value="Integrin beta"/>
    <property type="match status" value="1"/>
</dbReference>
<comment type="subcellular location">
    <subcellularLocation>
        <location evidence="2">Cell membrane</location>
        <topology evidence="2">Single-pass type I membrane protein</topology>
    </subcellularLocation>
</comment>
<comment type="function">
    <text evidence="21">Binds specifically to cytosolic chaperonin (c-CPN) and transfers target proteins to it. Binds to nascent polypeptide chain and promotes folding in an environment in which there are many competing pathways for nonnative proteins. Represses the transcriptional activity of MYC.</text>
</comment>
<feature type="compositionally biased region" description="Polar residues" evidence="23">
    <location>
        <begin position="2086"/>
        <end position="2095"/>
    </location>
</feature>
<dbReference type="Gene3D" id="6.20.50.10">
    <property type="match status" value="1"/>
</dbReference>
<feature type="domain" description="Peptidase C50" evidence="24">
    <location>
        <begin position="2611"/>
        <end position="2706"/>
    </location>
</feature>
<dbReference type="GO" id="GO:0005634">
    <property type="term" value="C:nucleus"/>
    <property type="evidence" value="ECO:0007669"/>
    <property type="project" value="InterPro"/>
</dbReference>
<evidence type="ECO:0000256" key="12">
    <source>
        <dbReference type="ARBA" id="ARBA00022829"/>
    </source>
</evidence>
<dbReference type="SUPFAM" id="SSF46579">
    <property type="entry name" value="Prefoldin"/>
    <property type="match status" value="1"/>
</dbReference>
<dbReference type="InterPro" id="IPR002369">
    <property type="entry name" value="Integrin_bsu_VWA"/>
</dbReference>
<dbReference type="PANTHER" id="PTHR12792">
    <property type="entry name" value="EXTRA SPINDLE POLES 1-RELATED"/>
    <property type="match status" value="1"/>
</dbReference>
<dbReference type="PROSITE" id="PS00243">
    <property type="entry name" value="I_EGF_1"/>
    <property type="match status" value="2"/>
</dbReference>
<evidence type="ECO:0000256" key="8">
    <source>
        <dbReference type="ARBA" id="ARBA00022692"/>
    </source>
</evidence>
<feature type="compositionally biased region" description="Low complexity" evidence="23">
    <location>
        <begin position="1974"/>
        <end position="1986"/>
    </location>
</feature>
<keyword evidence="26" id="KW-1185">Reference proteome</keyword>
<dbReference type="SUPFAM" id="SSF57196">
    <property type="entry name" value="EGF/Laminin"/>
    <property type="match status" value="1"/>
</dbReference>
<evidence type="ECO:0000256" key="23">
    <source>
        <dbReference type="SAM" id="MobiDB-lite"/>
    </source>
</evidence>
<feature type="compositionally biased region" description="Basic and acidic residues" evidence="23">
    <location>
        <begin position="9"/>
        <end position="20"/>
    </location>
</feature>
<dbReference type="PANTHER" id="PTHR12792:SF0">
    <property type="entry name" value="SEPARIN"/>
    <property type="match status" value="1"/>
</dbReference>
<dbReference type="PRINTS" id="PR01186">
    <property type="entry name" value="INTEGRINB"/>
</dbReference>
<dbReference type="EC" id="3.4.22.49" evidence="5"/>
<dbReference type="InterPro" id="IPR057243">
    <property type="entry name" value="Integrin_I-EGF_CS"/>
</dbReference>
<evidence type="ECO:0000256" key="21">
    <source>
        <dbReference type="ARBA" id="ARBA00057914"/>
    </source>
</evidence>
<evidence type="ECO:0000256" key="22">
    <source>
        <dbReference type="ARBA" id="ARBA00067452"/>
    </source>
</evidence>
<keyword evidence="8" id="KW-0812">Transmembrane</keyword>
<keyword evidence="20" id="KW-0143">Chaperone</keyword>
<dbReference type="InterPro" id="IPR032695">
    <property type="entry name" value="Integrin_dom_sf"/>
</dbReference>
<dbReference type="GO" id="GO:0072686">
    <property type="term" value="C:mitotic spindle"/>
    <property type="evidence" value="ECO:0007669"/>
    <property type="project" value="TreeGrafter"/>
</dbReference>
<evidence type="ECO:0000256" key="1">
    <source>
        <dbReference type="ARBA" id="ARBA00000451"/>
    </source>
</evidence>
<dbReference type="Gene3D" id="2.10.25.10">
    <property type="entry name" value="Laminin"/>
    <property type="match status" value="4"/>
</dbReference>
<dbReference type="Proteomes" id="UP000281406">
    <property type="component" value="Unassembled WGS sequence"/>
</dbReference>
<organism evidence="25 26">
    <name type="scientific">Anabarilius grahami</name>
    <name type="common">Kanglang fish</name>
    <name type="synonym">Barilius grahami</name>
    <dbReference type="NCBI Taxonomy" id="495550"/>
    <lineage>
        <taxon>Eukaryota</taxon>
        <taxon>Metazoa</taxon>
        <taxon>Chordata</taxon>
        <taxon>Craniata</taxon>
        <taxon>Vertebrata</taxon>
        <taxon>Euteleostomi</taxon>
        <taxon>Actinopterygii</taxon>
        <taxon>Neopterygii</taxon>
        <taxon>Teleostei</taxon>
        <taxon>Ostariophysi</taxon>
        <taxon>Cypriniformes</taxon>
        <taxon>Xenocyprididae</taxon>
        <taxon>Xenocypridinae</taxon>
        <taxon>Xenocypridinae incertae sedis</taxon>
        <taxon>Anabarilius</taxon>
    </lineage>
</organism>
<evidence type="ECO:0000313" key="26">
    <source>
        <dbReference type="Proteomes" id="UP000281406"/>
    </source>
</evidence>
<dbReference type="OrthoDB" id="10255632at2759"/>
<keyword evidence="7" id="KW-0245">EGF-like domain</keyword>
<keyword evidence="9" id="KW-0732">Signal</keyword>
<comment type="caution">
    <text evidence="25">The sequence shown here is derived from an EMBL/GenBank/DDBJ whole genome shotgun (WGS) entry which is preliminary data.</text>
</comment>
<evidence type="ECO:0000256" key="13">
    <source>
        <dbReference type="ARBA" id="ARBA00022842"/>
    </source>
</evidence>
<dbReference type="SUPFAM" id="SSF69179">
    <property type="entry name" value="Integrin domains"/>
    <property type="match status" value="1"/>
</dbReference>
<evidence type="ECO:0000256" key="17">
    <source>
        <dbReference type="ARBA" id="ARBA00023136"/>
    </source>
</evidence>
<comment type="similarity">
    <text evidence="3">Belongs to the integrin beta chain family.</text>
</comment>
<dbReference type="SUPFAM" id="SSF48452">
    <property type="entry name" value="TPR-like"/>
    <property type="match status" value="1"/>
</dbReference>
<dbReference type="GO" id="GO:0005737">
    <property type="term" value="C:cytoplasm"/>
    <property type="evidence" value="ECO:0007669"/>
    <property type="project" value="TreeGrafter"/>
</dbReference>
<dbReference type="PROSITE" id="PS52047">
    <property type="entry name" value="I_EGF_2"/>
    <property type="match status" value="1"/>
</dbReference>
<evidence type="ECO:0000256" key="3">
    <source>
        <dbReference type="ARBA" id="ARBA00007449"/>
    </source>
</evidence>
<feature type="region of interest" description="Disordered" evidence="23">
    <location>
        <begin position="1660"/>
        <end position="1689"/>
    </location>
</feature>
<dbReference type="SMART" id="SM00187">
    <property type="entry name" value="INB"/>
    <property type="match status" value="1"/>
</dbReference>
<evidence type="ECO:0000256" key="20">
    <source>
        <dbReference type="ARBA" id="ARBA00023186"/>
    </source>
</evidence>
<evidence type="ECO:0000256" key="11">
    <source>
        <dbReference type="ARBA" id="ARBA00022801"/>
    </source>
</evidence>
<dbReference type="GO" id="GO:0051307">
    <property type="term" value="P:meiotic chromosome separation"/>
    <property type="evidence" value="ECO:0007669"/>
    <property type="project" value="TreeGrafter"/>
</dbReference>
<keyword evidence="12" id="KW-0159">Chromosome partition</keyword>
<feature type="region of interest" description="Disordered" evidence="23">
    <location>
        <begin position="1897"/>
        <end position="1949"/>
    </location>
</feature>
<keyword evidence="13" id="KW-0460">Magnesium</keyword>
<keyword evidence="17" id="KW-0472">Membrane</keyword>
<keyword evidence="19" id="KW-0325">Glycoprotein</keyword>
<dbReference type="Gene3D" id="1.25.40.10">
    <property type="entry name" value="Tetratricopeptide repeat domain"/>
    <property type="match status" value="1"/>
</dbReference>
<dbReference type="Pfam" id="PF23105">
    <property type="entry name" value="EGF_integrin"/>
    <property type="match status" value="1"/>
</dbReference>
<dbReference type="InterPro" id="IPR030397">
    <property type="entry name" value="SEPARIN_core_dom"/>
</dbReference>
<evidence type="ECO:0000256" key="6">
    <source>
        <dbReference type="ARBA" id="ARBA00022475"/>
    </source>
</evidence>
<evidence type="ECO:0000256" key="4">
    <source>
        <dbReference type="ARBA" id="ARBA00010048"/>
    </source>
</evidence>
<dbReference type="Gene3D" id="1.20.5.100">
    <property type="entry name" value="Cytochrome c1, transmembrane anchor, C-terminal"/>
    <property type="match status" value="1"/>
</dbReference>
<dbReference type="NCBIfam" id="TIGR00293">
    <property type="entry name" value="prefoldin subunit alpha"/>
    <property type="match status" value="1"/>
</dbReference>
<dbReference type="InterPro" id="IPR004127">
    <property type="entry name" value="Prefoldin_subunit_alpha"/>
</dbReference>
<feature type="region of interest" description="Disordered" evidence="23">
    <location>
        <begin position="1"/>
        <end position="20"/>
    </location>
</feature>
<dbReference type="EMBL" id="RJVU01019434">
    <property type="protein sequence ID" value="ROL50667.1"/>
    <property type="molecule type" value="Genomic_DNA"/>
</dbReference>
<dbReference type="InterPro" id="IPR015812">
    <property type="entry name" value="Integrin_bsu"/>
</dbReference>
<comment type="catalytic activity">
    <reaction evidence="1">
        <text>All bonds known to be hydrolyzed by this endopeptidase have arginine in P1 and an acidic residue in P4. P6 is often occupied by an acidic residue or by a hydroxy-amino-acid residue, the phosphorylation of which enhances cleavage.</text>
        <dbReference type="EC" id="3.4.22.49"/>
    </reaction>
</comment>
<accession>A0A3N0YWP8</accession>
<dbReference type="InterPro" id="IPR009053">
    <property type="entry name" value="Prefoldin"/>
</dbReference>
<dbReference type="PROSITE" id="PS51700">
    <property type="entry name" value="SEPARIN"/>
    <property type="match status" value="1"/>
</dbReference>
<dbReference type="InterPro" id="IPR015439">
    <property type="entry name" value="Integrin_b-2_sf"/>
</dbReference>
<dbReference type="GO" id="GO:0004197">
    <property type="term" value="F:cysteine-type endopeptidase activity"/>
    <property type="evidence" value="ECO:0007669"/>
    <property type="project" value="InterPro"/>
</dbReference>
<dbReference type="Pfam" id="PF02996">
    <property type="entry name" value="Prefoldin"/>
    <property type="match status" value="1"/>
</dbReference>
<keyword evidence="6" id="KW-1003">Cell membrane</keyword>
<dbReference type="Gene3D" id="1.10.287.370">
    <property type="match status" value="1"/>
</dbReference>
<dbReference type="FunFam" id="3.40.50.410:FF:000002">
    <property type="entry name" value="Integrin beta"/>
    <property type="match status" value="1"/>
</dbReference>
<dbReference type="GO" id="GO:0006508">
    <property type="term" value="P:proteolysis"/>
    <property type="evidence" value="ECO:0007669"/>
    <property type="project" value="InterPro"/>
</dbReference>
<dbReference type="SUPFAM" id="SSF53300">
    <property type="entry name" value="vWA-like"/>
    <property type="match status" value="1"/>
</dbReference>
<evidence type="ECO:0000256" key="16">
    <source>
        <dbReference type="ARBA" id="ARBA00023037"/>
    </source>
</evidence>
<dbReference type="GO" id="GO:0007229">
    <property type="term" value="P:integrin-mediated signaling pathway"/>
    <property type="evidence" value="ECO:0007669"/>
    <property type="project" value="UniProtKB-KW"/>
</dbReference>
<keyword evidence="15" id="KW-1133">Transmembrane helix</keyword>
<dbReference type="Gene3D" id="3.40.50.410">
    <property type="entry name" value="von Willebrand factor, type A domain"/>
    <property type="match status" value="1"/>
</dbReference>
<feature type="region of interest" description="Disordered" evidence="23">
    <location>
        <begin position="1966"/>
        <end position="1986"/>
    </location>
</feature>
<sequence>MQDFLKSGESNERRCDSPESLKARSCKEDHVINPVKHPLIDVKRSELSNDPDNVVQLKPQNINITLRVGVPFEFTIDFKRAEGYPIDLYYLMDLSYSMKDDLEQIKTLGQKILKKLKDITKTVRIGFGSFVDKEMLPYVSQVKERRQNPCPNRIDTCQPAFSFQNVLPLTRDAKEFEREVSKQKISGNLDSPEAGLDAIMQAAVCKEKIQWHDVTRILVYTSDDTFHMAGDGRLGGVFQPHNGQCHLNDNGSYNGRAYDYPSVGHVSKVLQDNNIQLIFAVTEDIYPAYKNLSSTLVLEQEGAPKELDVSYRSACKGNQSDTEWKEKGECQGIKHEMVTFQVRLNASACLKEPQTFRIKMQGISEEVKITVHTECHCDCGAPEEASNHCNGTGTLSCGVCSCDEGYLGQQCECVQQSDVDSTFKMLASCRPDNSSLVCSGHGTCECGKCVCQGHYSGDYCQCDANSCEHHNGKPCNGKGICDCGQCKCKDDYTGSACDCSPSQDKCTNDMGLCSGQGKCTCSRCECNPGFMGDHCSTLINSCMVFKDCVACHVEAGTPDATNCAARCSDATISRLDGTHELDCTYQDAVSYKVELVANGKIILQYADLPRYIDKTTVIIGSSVSGIILIGIIIIIIYRVLLELYDIREYQNFVKAQKQTEWNEKQVDDGLGPYGRTMCDRVIRACNQRLASGNLDPAHQERIVELVELAVLGFELLEESGMQSNPFYLEKIVFHILQKVCSLGVHGPACRLGQLMYRRLKRLSAEDRLHCQLQALTFKLLEQGSSSACFPSKVPLFVEEAVVEFERSCGCFTHNDVSFLTSELRELFFGPLINPQDSALTFPSLAVRCEVVFKVCKLLCKSRFSAEAVGLLRGTLEGVDGHVGLRSALSLADCAVQLQCALSSGVECSKAFTKCARALRVLPRAVSAPEFHTLFEACQLVVWSLEAGQCKGMDLTTLLACFSFLEEYQELLLAQQKDSFSQQVQYSLCFSFYQGFISTYDSLHASQVSAGDCLDRVLLYCQATAGRMLAELRTLNNDNFLLKAVCAVNNVVYELFNRKLYEGAFGLAVIVCQELCKDCPPSLPLDRVNRCFMLTVQCSRRGGQLERALDWIVLWIRILGTQIFDHLAEPVSLWVKTKCDAARAGEDDTRLRTLRDGLGEAFKDEEVLMCLLEEELRVYKEQTGDTAQERYNTLCDLLDICHEETPHTLRRATYLCEMAQVVCYQDFSQQTDCSAVDFTHEALRLLEAEPETAENADRLKDEKAHACLWLYICTLESNLQEAVDTEKRLRAVQEENKTELNMDPVPTNDLEYEDKQKSQESQLVYDGLRFNLLAHSKLSEPLDRCLSLWRSLLRESVPAVREPKHTAYSMTLMAALYTLMGKHLQALEAYQLAAALYRSLGDAQNSANAFCHSTRILLYLGSPQLAQVELQKAEQSLTSVLSSEGSSVISMLAMLQKAQIHYALGQLERGVCCLMEVIKESAQHHSKSWYLLRARALQTASEYLSLDTQALDSQLRQSITQHGLKTPDTAQYEGLKLLCSLVMMLLGNGFYGAPGQNTDTRFVDQGDSVVFKWLLLSEVLVSSERMVIVRSSSGAIHEAKAQCLEALKLATKLQTLSHCAELLVLKAELELMKGATEASSLDLEQVRNLLDLCTDFGQGQQQKSDMKIKPRKGRPAAPSSSGQTLEEDDDLSGILSSRALLKEPVEAMSRLGSQGASPPLKPKRQRGLSCLTHAESCSCPCCSELSVARVSIHWALLQAELQTDPEHSRRLCQSARKRCRSVTAKLQSSLAALVCSKKAAGLCLSLLQVEWGKMHLGAVLQLLRTGNKGKDTVLWEEIEAGLEAVMNKGALKPELGPIRAALLGAKAVACCLALAMKKRCTPEELFYSVWDWNPPKSKPQLKLKTESKHQSKSPVSEITPPEAGVKHHPDIKSGSADLESRKTKDTSVVSKKAKDLVPKITVTKSSMVSKTPKATRTSRSKSVSTSTGVSDLRAFDFTNEVPEISVNFTPALHTSASHRGITKSKVASKGSFEVYKDSSPAEEKHVVVPDAPKRRMRSRFKVEFSDESDAEAAPPPVMEKSEKKRNACNSKTSRTLKPSDAKVVNPTVEPEPPRRSRTTKKSTALPSTSCLSSEEETAVSSQTRARRGRSKKSQSSEVTEEPERMRMIKEDEDEVLLDVSLEELRGSDTEINDTGSPDADCEVLRRDLAADVGRECFSELRRTGQNGSGSHTTLQHASTPLADLSIEVVQSYLRSSWLLLHHFPPPSLYPHICSLLAQSLGQTDPITTAMLHAQSLGVSTRHHMTRHVVSQFRKLKKSCNDVAEGLGALSLEETSGVTQSQKLSALEQIFSFASSHPTQFPQTHCQQFTQQMKDLPAGITVCMLSLAGVYPDEIGSTVLLTRLERGSTPITVRIPTANGERSVAMLLEEMDGVLKGQKEVSTVAEKSQWWEGRKALDARVEKMLEEMEEALGVWQALLLPLSSDPELEVQVKWFQKALKGTKITQDILRVVLSASPLLSLPDLQCLVEGMGQQDKDFLRLLQCSVTKLRGREEPQGHTVLILDKYLQRLPWENIACLKTRSVTRMPSLHAVLGHSHLKEMDSSCVLSSGVNPKKVYYVLNPDGNLPDTENRFKDWFTGEREWQGVFGTAPDPDKLHEAVTTKDLYIYIGHGAGARFLDAQRVLKGPVRAAALLFGCSSAALSVLGHQEGTGIILSYLTAGCPLVLGNLWDVTDRDLDRFTSALLQSWLSSGSGSSLLQHLAQSQGLKTQLDQETEFLSSSIGQLKVVQTKYVEAKDSLNVLNKNNEDKLFALTTVLQMYVPGKLHDVDHVLVDVGTGYFVEKNVEDGKEFFKRKIDFLTKQIEKIQPALQEKHAMKQAVVEVMNMKLQQLHSQQASQSGTTKA</sequence>
<keyword evidence="16" id="KW-0401">Integrin</keyword>
<evidence type="ECO:0000256" key="10">
    <source>
        <dbReference type="ARBA" id="ARBA00022737"/>
    </source>
</evidence>
<dbReference type="GO" id="GO:0005813">
    <property type="term" value="C:centrosome"/>
    <property type="evidence" value="ECO:0007669"/>
    <property type="project" value="TreeGrafter"/>
</dbReference>
<evidence type="ECO:0000259" key="24">
    <source>
        <dbReference type="PROSITE" id="PS51700"/>
    </source>
</evidence>
<dbReference type="CDD" id="cd23157">
    <property type="entry name" value="Prefoldin_5"/>
    <property type="match status" value="1"/>
</dbReference>
<evidence type="ECO:0000256" key="7">
    <source>
        <dbReference type="ARBA" id="ARBA00022536"/>
    </source>
</evidence>
<evidence type="ECO:0000256" key="5">
    <source>
        <dbReference type="ARBA" id="ARBA00012489"/>
    </source>
</evidence>
<dbReference type="FunFam" id="1.10.287.370:FF:000004">
    <property type="entry name" value="Probable prefoldin subunit 5"/>
    <property type="match status" value="1"/>
</dbReference>
<dbReference type="GO" id="GO:0007155">
    <property type="term" value="P:cell adhesion"/>
    <property type="evidence" value="ECO:0007669"/>
    <property type="project" value="UniProtKB-KW"/>
</dbReference>
<comment type="similarity">
    <text evidence="4">Belongs to the prefoldin subunit alpha family.</text>
</comment>
<evidence type="ECO:0000256" key="2">
    <source>
        <dbReference type="ARBA" id="ARBA00004251"/>
    </source>
</evidence>
<evidence type="ECO:0000256" key="19">
    <source>
        <dbReference type="ARBA" id="ARBA00023180"/>
    </source>
</evidence>
<protein>
    <recommendedName>
        <fullName evidence="22">Prefoldin subunit 5</fullName>
        <ecNumber evidence="5">3.4.22.49</ecNumber>
    </recommendedName>
</protein>
<gene>
    <name evidence="25" type="ORF">DPX16_14911</name>
</gene>
<dbReference type="InterPro" id="IPR011990">
    <property type="entry name" value="TPR-like_helical_dom_sf"/>
</dbReference>
<feature type="compositionally biased region" description="Polar residues" evidence="23">
    <location>
        <begin position="2120"/>
        <end position="2142"/>
    </location>
</feature>
<name>A0A3N0YWP8_ANAGA</name>
<proteinExistence type="inferred from homology"/>
<dbReference type="Pfam" id="PF03568">
    <property type="entry name" value="Separin_C"/>
    <property type="match status" value="1"/>
</dbReference>
<evidence type="ECO:0000256" key="9">
    <source>
        <dbReference type="ARBA" id="ARBA00022729"/>
    </source>
</evidence>
<dbReference type="GO" id="GO:0005886">
    <property type="term" value="C:plasma membrane"/>
    <property type="evidence" value="ECO:0007669"/>
    <property type="project" value="UniProtKB-SubCell"/>
</dbReference>
<evidence type="ECO:0000313" key="25">
    <source>
        <dbReference type="EMBL" id="ROL50667.1"/>
    </source>
</evidence>
<keyword evidence="11" id="KW-0378">Hydrolase</keyword>
<keyword evidence="18" id="KW-1015">Disulfide bond</keyword>
<dbReference type="InterPro" id="IPR005314">
    <property type="entry name" value="Peptidase_C50"/>
</dbReference>
<evidence type="ECO:0000256" key="18">
    <source>
        <dbReference type="ARBA" id="ARBA00023157"/>
    </source>
</evidence>
<dbReference type="InterPro" id="IPR057073">
    <property type="entry name" value="EGF_integrin_2"/>
</dbReference>
<evidence type="ECO:0000256" key="14">
    <source>
        <dbReference type="ARBA" id="ARBA00022889"/>
    </source>
</evidence>
<dbReference type="InterPro" id="IPR036465">
    <property type="entry name" value="vWFA_dom_sf"/>
</dbReference>
<evidence type="ECO:0000256" key="15">
    <source>
        <dbReference type="ARBA" id="ARBA00022989"/>
    </source>
</evidence>
<reference evidence="25 26" key="1">
    <citation type="submission" date="2018-10" db="EMBL/GenBank/DDBJ databases">
        <title>Genome assembly for a Yunnan-Guizhou Plateau 3E fish, Anabarilius grahami (Regan), and its evolutionary and genetic applications.</title>
        <authorList>
            <person name="Jiang W."/>
        </authorList>
    </citation>
    <scope>NUCLEOTIDE SEQUENCE [LARGE SCALE GENOMIC DNA]</scope>
    <source>
        <strain evidence="25">AG-KIZ</strain>
        <tissue evidence="25">Muscle</tissue>
    </source>
</reference>
<dbReference type="Pfam" id="PF00362">
    <property type="entry name" value="Integrin_beta"/>
    <property type="match status" value="1"/>
</dbReference>
<keyword evidence="10" id="KW-0677">Repeat</keyword>
<keyword evidence="14" id="KW-0130">Cell adhesion</keyword>
<feature type="region of interest" description="Disordered" evidence="23">
    <location>
        <begin position="2061"/>
        <end position="2166"/>
    </location>
</feature>